<dbReference type="AlphaFoldDB" id="A0A136IJZ4"/>
<dbReference type="EMBL" id="KQ964308">
    <property type="protein sequence ID" value="KXJ84949.1"/>
    <property type="molecule type" value="Genomic_DNA"/>
</dbReference>
<dbReference type="Proteomes" id="UP000070501">
    <property type="component" value="Unassembled WGS sequence"/>
</dbReference>
<sequence>SASSTTSSASSTASSSVASSFPANWTSYGCWQDGPGPRILPQYQAPDNSNMTRESCVQLCTSMNYAVFGTECYCQCFCGNAIYNGGKQAPDKSGCQTQC</sequence>
<evidence type="ECO:0000259" key="2">
    <source>
        <dbReference type="PROSITE" id="PS51212"/>
    </source>
</evidence>
<gene>
    <name evidence="3" type="ORF">Micbo1qcDRAFT_108547</name>
</gene>
<dbReference type="InterPro" id="IPR002889">
    <property type="entry name" value="WSC_carb-bd"/>
</dbReference>
<evidence type="ECO:0000313" key="4">
    <source>
        <dbReference type="Proteomes" id="UP000070501"/>
    </source>
</evidence>
<evidence type="ECO:0000313" key="3">
    <source>
        <dbReference type="EMBL" id="KXJ84949.1"/>
    </source>
</evidence>
<evidence type="ECO:0000256" key="1">
    <source>
        <dbReference type="SAM" id="MobiDB-lite"/>
    </source>
</evidence>
<feature type="domain" description="WSC" evidence="2">
    <location>
        <begin position="24"/>
        <end position="99"/>
    </location>
</feature>
<dbReference type="OrthoDB" id="2019572at2759"/>
<dbReference type="PROSITE" id="PS51212">
    <property type="entry name" value="WSC"/>
    <property type="match status" value="1"/>
</dbReference>
<dbReference type="STRING" id="196109.A0A136IJZ4"/>
<organism evidence="3 4">
    <name type="scientific">Microdochium bolleyi</name>
    <dbReference type="NCBI Taxonomy" id="196109"/>
    <lineage>
        <taxon>Eukaryota</taxon>
        <taxon>Fungi</taxon>
        <taxon>Dikarya</taxon>
        <taxon>Ascomycota</taxon>
        <taxon>Pezizomycotina</taxon>
        <taxon>Sordariomycetes</taxon>
        <taxon>Xylariomycetidae</taxon>
        <taxon>Xylariales</taxon>
        <taxon>Microdochiaceae</taxon>
        <taxon>Microdochium</taxon>
    </lineage>
</organism>
<name>A0A136IJZ4_9PEZI</name>
<protein>
    <recommendedName>
        <fullName evidence="2">WSC domain-containing protein</fullName>
    </recommendedName>
</protein>
<keyword evidence="4" id="KW-1185">Reference proteome</keyword>
<feature type="region of interest" description="Disordered" evidence="1">
    <location>
        <begin position="1"/>
        <end position="20"/>
    </location>
</feature>
<accession>A0A136IJZ4</accession>
<feature type="non-terminal residue" evidence="3">
    <location>
        <position position="1"/>
    </location>
</feature>
<reference evidence="4" key="1">
    <citation type="submission" date="2016-02" db="EMBL/GenBank/DDBJ databases">
        <title>Draft genome sequence of Microdochium bolleyi, a fungal endophyte of beachgrass.</title>
        <authorList>
            <consortium name="DOE Joint Genome Institute"/>
            <person name="David A.S."/>
            <person name="May G."/>
            <person name="Haridas S."/>
            <person name="Lim J."/>
            <person name="Wang M."/>
            <person name="Labutti K."/>
            <person name="Lipzen A."/>
            <person name="Barry K."/>
            <person name="Grigoriev I.V."/>
        </authorList>
    </citation>
    <scope>NUCLEOTIDE SEQUENCE [LARGE SCALE GENOMIC DNA]</scope>
    <source>
        <strain evidence="4">J235TASD1</strain>
    </source>
</reference>
<feature type="non-terminal residue" evidence="3">
    <location>
        <position position="99"/>
    </location>
</feature>
<dbReference type="InParanoid" id="A0A136IJZ4"/>
<proteinExistence type="predicted"/>
<dbReference type="Pfam" id="PF01822">
    <property type="entry name" value="WSC"/>
    <property type="match status" value="1"/>
</dbReference>